<dbReference type="Proteomes" id="UP000651156">
    <property type="component" value="Unassembled WGS sequence"/>
</dbReference>
<reference evidence="1 2" key="1">
    <citation type="submission" date="2020-10" db="EMBL/GenBank/DDBJ databases">
        <authorList>
            <person name="Castelo-Branco R."/>
            <person name="Eusebio N."/>
            <person name="Adriana R."/>
            <person name="Vieira A."/>
            <person name="Brugerolle De Fraissinette N."/>
            <person name="Rezende De Castro R."/>
            <person name="Schneider M.P."/>
            <person name="Vasconcelos V."/>
            <person name="Leao P.N."/>
        </authorList>
    </citation>
    <scope>NUCLEOTIDE SEQUENCE [LARGE SCALE GENOMIC DNA]</scope>
    <source>
        <strain evidence="1 2">LEGE 06123</strain>
    </source>
</reference>
<protein>
    <recommendedName>
        <fullName evidence="3">CpcD</fullName>
    </recommendedName>
</protein>
<evidence type="ECO:0000313" key="2">
    <source>
        <dbReference type="Proteomes" id="UP000651156"/>
    </source>
</evidence>
<name>A0ABR9UUB2_9CHRO</name>
<evidence type="ECO:0000313" key="1">
    <source>
        <dbReference type="EMBL" id="MBE9191892.1"/>
    </source>
</evidence>
<proteinExistence type="predicted"/>
<organism evidence="1 2">
    <name type="scientific">Gloeocapsopsis crepidinum LEGE 06123</name>
    <dbReference type="NCBI Taxonomy" id="588587"/>
    <lineage>
        <taxon>Bacteria</taxon>
        <taxon>Bacillati</taxon>
        <taxon>Cyanobacteriota</taxon>
        <taxon>Cyanophyceae</taxon>
        <taxon>Oscillatoriophycideae</taxon>
        <taxon>Chroococcales</taxon>
        <taxon>Chroococcaceae</taxon>
        <taxon>Gloeocapsopsis</taxon>
    </lineage>
</organism>
<accession>A0ABR9UUB2</accession>
<dbReference type="RefSeq" id="WP_193933169.1">
    <property type="nucleotide sequence ID" value="NZ_CAWPMZ010000075.1"/>
</dbReference>
<keyword evidence="2" id="KW-1185">Reference proteome</keyword>
<comment type="caution">
    <text evidence="1">The sequence shown here is derived from an EMBL/GenBank/DDBJ whole genome shotgun (WGS) entry which is preliminary data.</text>
</comment>
<sequence>MVMLQLSRVDVSPGQSSNLRTFLAELGGYRSSRVAYTQGTLEIMTPLSEPEVTQGLVEDIVKILPEEKVTSD</sequence>
<gene>
    <name evidence="1" type="ORF">IQ230_16350</name>
</gene>
<evidence type="ECO:0008006" key="3">
    <source>
        <dbReference type="Google" id="ProtNLM"/>
    </source>
</evidence>
<dbReference type="EMBL" id="JADEWN010000042">
    <property type="protein sequence ID" value="MBE9191892.1"/>
    <property type="molecule type" value="Genomic_DNA"/>
</dbReference>